<reference evidence="2 3" key="1">
    <citation type="submission" date="2024-07" db="EMBL/GenBank/DDBJ databases">
        <title>Section-level genome sequencing and comparative genomics of Aspergillus sections Usti and Cavernicolus.</title>
        <authorList>
            <consortium name="Lawrence Berkeley National Laboratory"/>
            <person name="Nybo J.L."/>
            <person name="Vesth T.C."/>
            <person name="Theobald S."/>
            <person name="Frisvad J.C."/>
            <person name="Larsen T.O."/>
            <person name="Kjaerboelling I."/>
            <person name="Rothschild-Mancinelli K."/>
            <person name="Lyhne E.K."/>
            <person name="Kogle M.E."/>
            <person name="Barry K."/>
            <person name="Clum A."/>
            <person name="Na H."/>
            <person name="Ledsgaard L."/>
            <person name="Lin J."/>
            <person name="Lipzen A."/>
            <person name="Kuo A."/>
            <person name="Riley R."/>
            <person name="Mondo S."/>
            <person name="LaButti K."/>
            <person name="Haridas S."/>
            <person name="Pangalinan J."/>
            <person name="Salamov A.A."/>
            <person name="Simmons B.A."/>
            <person name="Magnuson J.K."/>
            <person name="Chen J."/>
            <person name="Drula E."/>
            <person name="Henrissat B."/>
            <person name="Wiebenga A."/>
            <person name="Lubbers R.J."/>
            <person name="Gomes A.C."/>
            <person name="Macurrencykelacurrency M.R."/>
            <person name="Stajich J."/>
            <person name="Grigoriev I.V."/>
            <person name="Mortensen U.H."/>
            <person name="De vries R.P."/>
            <person name="Baker S.E."/>
            <person name="Andersen M.R."/>
        </authorList>
    </citation>
    <scope>NUCLEOTIDE SEQUENCE [LARGE SCALE GENOMIC DNA]</scope>
    <source>
        <strain evidence="2 3">CBS 756.74</strain>
    </source>
</reference>
<gene>
    <name evidence="2" type="ORF">BJX68DRAFT_224444</name>
</gene>
<keyword evidence="1" id="KW-1133">Transmembrane helix</keyword>
<evidence type="ECO:0000313" key="2">
    <source>
        <dbReference type="EMBL" id="KAL2860190.1"/>
    </source>
</evidence>
<dbReference type="RefSeq" id="XP_070904881.1">
    <property type="nucleotide sequence ID" value="XM_071038267.1"/>
</dbReference>
<keyword evidence="1" id="KW-0812">Transmembrane</keyword>
<keyword evidence="1" id="KW-0472">Membrane</keyword>
<feature type="transmembrane region" description="Helical" evidence="1">
    <location>
        <begin position="51"/>
        <end position="73"/>
    </location>
</feature>
<dbReference type="Proteomes" id="UP001610444">
    <property type="component" value="Unassembled WGS sequence"/>
</dbReference>
<name>A0ABR4L6U5_9EURO</name>
<proteinExistence type="predicted"/>
<evidence type="ECO:0000313" key="3">
    <source>
        <dbReference type="Proteomes" id="UP001610444"/>
    </source>
</evidence>
<accession>A0ABR4L6U5</accession>
<keyword evidence="3" id="KW-1185">Reference proteome</keyword>
<comment type="caution">
    <text evidence="2">The sequence shown here is derived from an EMBL/GenBank/DDBJ whole genome shotgun (WGS) entry which is preliminary data.</text>
</comment>
<sequence>MRADPQLALYPISFRSLSSPCIHRNWKPKSASFCVSFHERLSSCSYCDACFSPLAVLVLIRFLFSFLFLSPCLHRN</sequence>
<organism evidence="2 3">
    <name type="scientific">Aspergillus pseudodeflectus</name>
    <dbReference type="NCBI Taxonomy" id="176178"/>
    <lineage>
        <taxon>Eukaryota</taxon>
        <taxon>Fungi</taxon>
        <taxon>Dikarya</taxon>
        <taxon>Ascomycota</taxon>
        <taxon>Pezizomycotina</taxon>
        <taxon>Eurotiomycetes</taxon>
        <taxon>Eurotiomycetidae</taxon>
        <taxon>Eurotiales</taxon>
        <taxon>Aspergillaceae</taxon>
        <taxon>Aspergillus</taxon>
        <taxon>Aspergillus subgen. Nidulantes</taxon>
    </lineage>
</organism>
<dbReference type="EMBL" id="JBFXLR010000002">
    <property type="protein sequence ID" value="KAL2860190.1"/>
    <property type="molecule type" value="Genomic_DNA"/>
</dbReference>
<protein>
    <submittedName>
        <fullName evidence="2">Uncharacterized protein</fullName>
    </submittedName>
</protein>
<dbReference type="GeneID" id="98153431"/>
<evidence type="ECO:0000256" key="1">
    <source>
        <dbReference type="SAM" id="Phobius"/>
    </source>
</evidence>